<evidence type="ECO:0000313" key="2">
    <source>
        <dbReference type="Proteomes" id="UP000698242"/>
    </source>
</evidence>
<sequence length="132" mass="14673">MRDLVMMALGAFRFGIFNGGYQSFRREAAYRWEALERIGRAPAHQFTGPGVQTITLEGVIYPHFRGGLRQIDLMRAQAQLGLPLMLVDGAGFVWRRWVITQVSETRTALLADGAPRKIAFSITLAAYGEDAA</sequence>
<dbReference type="Proteomes" id="UP000698242">
    <property type="component" value="Unassembled WGS sequence"/>
</dbReference>
<dbReference type="AlphaFoldDB" id="A0A921TDV6"/>
<accession>A0A921TDV6</accession>
<dbReference type="EMBL" id="APKE01000012">
    <property type="protein sequence ID" value="KAF0676726.1"/>
    <property type="molecule type" value="Genomic_DNA"/>
</dbReference>
<dbReference type="InterPro" id="IPR016912">
    <property type="entry name" value="Phage_P2_GpU"/>
</dbReference>
<dbReference type="InterPro" id="IPR009734">
    <property type="entry name" value="Myoviridae_GpU"/>
</dbReference>
<dbReference type="PIRSF" id="PIRSF029208">
    <property type="entry name" value="Phage_tail_GPU"/>
    <property type="match status" value="1"/>
</dbReference>
<name>A0A921TDV6_9RHOB</name>
<dbReference type="Pfam" id="PF06995">
    <property type="entry name" value="Phage_P2_GpU"/>
    <property type="match status" value="1"/>
</dbReference>
<organism evidence="1 2">
    <name type="scientific">Profundibacterium mesophilum KAUST100406-0324</name>
    <dbReference type="NCBI Taxonomy" id="1037889"/>
    <lineage>
        <taxon>Bacteria</taxon>
        <taxon>Pseudomonadati</taxon>
        <taxon>Pseudomonadota</taxon>
        <taxon>Alphaproteobacteria</taxon>
        <taxon>Rhodobacterales</taxon>
        <taxon>Roseobacteraceae</taxon>
        <taxon>Profundibacterium</taxon>
    </lineage>
</organism>
<gene>
    <name evidence="1" type="primary">gpU</name>
    <name evidence="1" type="ORF">PMES_00913</name>
</gene>
<dbReference type="RefSeq" id="WP_236549696.1">
    <property type="nucleotide sequence ID" value="NZ_APKE01000012.1"/>
</dbReference>
<proteinExistence type="predicted"/>
<keyword evidence="2" id="KW-1185">Reference proteome</keyword>
<reference evidence="1" key="1">
    <citation type="submission" date="2013-03" db="EMBL/GenBank/DDBJ databases">
        <title>Genome Sequence of the Profundibacterium mesophilum strain KAUST100406-0324T from Red Sea, a novel genus in the family Rhodobacteraceae.</title>
        <authorList>
            <person name="Essack M."/>
            <person name="Alam I."/>
            <person name="Lafi F."/>
            <person name="Alawi W."/>
            <person name="Kamanu F."/>
            <person name="Al-Suwailem A."/>
            <person name="Lee O.O."/>
            <person name="Xu Y."/>
            <person name="Bajic V."/>
            <person name="Qian P.-Y."/>
            <person name="Archer J."/>
        </authorList>
    </citation>
    <scope>NUCLEOTIDE SEQUENCE</scope>
    <source>
        <strain evidence="1">KAUST100406-0324</strain>
    </source>
</reference>
<comment type="caution">
    <text evidence="1">The sequence shown here is derived from an EMBL/GenBank/DDBJ whole genome shotgun (WGS) entry which is preliminary data.</text>
</comment>
<evidence type="ECO:0000313" key="1">
    <source>
        <dbReference type="EMBL" id="KAF0676726.1"/>
    </source>
</evidence>
<protein>
    <submittedName>
        <fullName evidence="1">Phage tail protein U</fullName>
    </submittedName>
</protein>